<evidence type="ECO:0008006" key="4">
    <source>
        <dbReference type="Google" id="ProtNLM"/>
    </source>
</evidence>
<dbReference type="EMBL" id="RQFU01000008">
    <property type="protein sequence ID" value="TGL23058.1"/>
    <property type="molecule type" value="Genomic_DNA"/>
</dbReference>
<feature type="transmembrane region" description="Helical" evidence="1">
    <location>
        <begin position="172"/>
        <end position="192"/>
    </location>
</feature>
<protein>
    <recommendedName>
        <fullName evidence="4">DUF5683 domain-containing protein</fullName>
    </recommendedName>
</protein>
<dbReference type="RefSeq" id="WP_135634225.1">
    <property type="nucleotide sequence ID" value="NZ_RQFU01000008.1"/>
</dbReference>
<proteinExistence type="predicted"/>
<organism evidence="2 3">
    <name type="scientific">Leptospira yanagawae</name>
    <dbReference type="NCBI Taxonomy" id="293069"/>
    <lineage>
        <taxon>Bacteria</taxon>
        <taxon>Pseudomonadati</taxon>
        <taxon>Spirochaetota</taxon>
        <taxon>Spirochaetia</taxon>
        <taxon>Leptospirales</taxon>
        <taxon>Leptospiraceae</taxon>
        <taxon>Leptospira</taxon>
    </lineage>
</organism>
<comment type="caution">
    <text evidence="2">The sequence shown here is derived from an EMBL/GenBank/DDBJ whole genome shotgun (WGS) entry which is preliminary data.</text>
</comment>
<gene>
    <name evidence="2" type="ORF">EHQ46_05950</name>
</gene>
<evidence type="ECO:0000256" key="1">
    <source>
        <dbReference type="SAM" id="Phobius"/>
    </source>
</evidence>
<accession>A0ABY2M556</accession>
<name>A0ABY2M556_9LEPT</name>
<evidence type="ECO:0000313" key="2">
    <source>
        <dbReference type="EMBL" id="TGL23058.1"/>
    </source>
</evidence>
<reference evidence="3" key="1">
    <citation type="journal article" date="2019" name="PLoS Negl. Trop. Dis.">
        <title>Revisiting the worldwide diversity of Leptospira species in the environment.</title>
        <authorList>
            <person name="Vincent A.T."/>
            <person name="Schiettekatte O."/>
            <person name="Bourhy P."/>
            <person name="Veyrier F.J."/>
            <person name="Picardeau M."/>
        </authorList>
    </citation>
    <scope>NUCLEOTIDE SEQUENCE [LARGE SCALE GENOMIC DNA]</scope>
    <source>
        <strain evidence="3">201800272</strain>
    </source>
</reference>
<sequence length="235" mass="27459">MSGDKMYLKTRAATFLIVFVSFSLNAEKSENFKHGYLLYDKNKIVDGEIAEIDESHYFIRNKKIGKKISREKVDKVINSEYYDLINSSSPSKATWESIYLFSSGNKYQYEASEMFPNEEKFTFYSKISLAVLTLFFYHSALEKNEQLSKSYLGINSDSKSESFRREYQRFQVSLFLTSIVFIGSGVLAYFRFDRDSNFQQLNTKERVLVPIEDLAFYRINQNEGINFSFGIKKSF</sequence>
<evidence type="ECO:0000313" key="3">
    <source>
        <dbReference type="Proteomes" id="UP000298200"/>
    </source>
</evidence>
<keyword evidence="3" id="KW-1185">Reference proteome</keyword>
<dbReference type="Proteomes" id="UP000298200">
    <property type="component" value="Unassembled WGS sequence"/>
</dbReference>
<keyword evidence="1" id="KW-0812">Transmembrane</keyword>
<keyword evidence="1" id="KW-0472">Membrane</keyword>
<keyword evidence="1" id="KW-1133">Transmembrane helix</keyword>